<dbReference type="PANTHER" id="PTHR44329">
    <property type="entry name" value="SERINE/THREONINE-PROTEIN KINASE TNNI3K-RELATED"/>
    <property type="match status" value="1"/>
</dbReference>
<dbReference type="PROSITE" id="PS00108">
    <property type="entry name" value="PROTEIN_KINASE_ST"/>
    <property type="match status" value="1"/>
</dbReference>
<dbReference type="InterPro" id="IPR011009">
    <property type="entry name" value="Kinase-like_dom_sf"/>
</dbReference>
<evidence type="ECO:0000313" key="7">
    <source>
        <dbReference type="Proteomes" id="UP001642360"/>
    </source>
</evidence>
<evidence type="ECO:0000313" key="6">
    <source>
        <dbReference type="EMBL" id="CAK9188556.1"/>
    </source>
</evidence>
<dbReference type="SUPFAM" id="SSF56112">
    <property type="entry name" value="Protein kinase-like (PK-like)"/>
    <property type="match status" value="1"/>
</dbReference>
<comment type="caution">
    <text evidence="6">The sequence shown here is derived from an EMBL/GenBank/DDBJ whole genome shotgun (WGS) entry which is preliminary data.</text>
</comment>
<keyword evidence="2" id="KW-0547">Nucleotide-binding</keyword>
<accession>A0ABC8V5E9</accession>
<evidence type="ECO:0000256" key="2">
    <source>
        <dbReference type="ARBA" id="ARBA00022741"/>
    </source>
</evidence>
<evidence type="ECO:0000256" key="4">
    <source>
        <dbReference type="ARBA" id="ARBA00022840"/>
    </source>
</evidence>
<protein>
    <recommendedName>
        <fullName evidence="5">Protein kinase domain-containing protein</fullName>
    </recommendedName>
</protein>
<reference evidence="6 7" key="1">
    <citation type="submission" date="2024-02" db="EMBL/GenBank/DDBJ databases">
        <authorList>
            <person name="Vignale AGUSTIN F."/>
            <person name="Sosa J E."/>
            <person name="Modenutti C."/>
        </authorList>
    </citation>
    <scope>NUCLEOTIDE SEQUENCE [LARGE SCALE GENOMIC DNA]</scope>
</reference>
<dbReference type="InterPro" id="IPR008271">
    <property type="entry name" value="Ser/Thr_kinase_AS"/>
</dbReference>
<dbReference type="PANTHER" id="PTHR44329:SF288">
    <property type="entry name" value="MITOGEN-ACTIVATED PROTEIN KINASE KINASE KINASE 20"/>
    <property type="match status" value="1"/>
</dbReference>
<dbReference type="Gene3D" id="1.10.510.10">
    <property type="entry name" value="Transferase(Phosphotransferase) domain 1"/>
    <property type="match status" value="1"/>
</dbReference>
<dbReference type="Proteomes" id="UP001642360">
    <property type="component" value="Unassembled WGS sequence"/>
</dbReference>
<evidence type="ECO:0000256" key="1">
    <source>
        <dbReference type="ARBA" id="ARBA00022679"/>
    </source>
</evidence>
<feature type="domain" description="Protein kinase" evidence="5">
    <location>
        <begin position="30"/>
        <end position="231"/>
    </location>
</feature>
<dbReference type="PROSITE" id="PS50011">
    <property type="entry name" value="PROTEIN_KINASE_DOM"/>
    <property type="match status" value="1"/>
</dbReference>
<keyword evidence="4" id="KW-0067">ATP-binding</keyword>
<proteinExistence type="predicted"/>
<dbReference type="GO" id="GO:0005524">
    <property type="term" value="F:ATP binding"/>
    <property type="evidence" value="ECO:0007669"/>
    <property type="project" value="UniProtKB-KW"/>
</dbReference>
<dbReference type="GO" id="GO:0016301">
    <property type="term" value="F:kinase activity"/>
    <property type="evidence" value="ECO:0007669"/>
    <property type="project" value="UniProtKB-KW"/>
</dbReference>
<dbReference type="Pfam" id="PF00069">
    <property type="entry name" value="Pkinase"/>
    <property type="match status" value="1"/>
</dbReference>
<evidence type="ECO:0000259" key="5">
    <source>
        <dbReference type="PROSITE" id="PS50011"/>
    </source>
</evidence>
<gene>
    <name evidence="6" type="ORF">ILEXP_LOCUS59237</name>
</gene>
<keyword evidence="1" id="KW-0808">Transferase</keyword>
<name>A0ABC8V5E9_9AQUA</name>
<dbReference type="InterPro" id="IPR000719">
    <property type="entry name" value="Prot_kinase_dom"/>
</dbReference>
<keyword evidence="3" id="KW-0418">Kinase</keyword>
<dbReference type="PIRSF" id="PIRSF000654">
    <property type="entry name" value="Integrin-linked_kinase"/>
    <property type="match status" value="1"/>
</dbReference>
<dbReference type="InterPro" id="IPR051681">
    <property type="entry name" value="Ser/Thr_Kinases-Pseudokinases"/>
</dbReference>
<dbReference type="EMBL" id="CAUOFW020010501">
    <property type="protein sequence ID" value="CAK9188556.1"/>
    <property type="molecule type" value="Genomic_DNA"/>
</dbReference>
<sequence>MGLQIVEPNTCFRGCCRSESIPLHLPPSSYSILSPIARGAESVVYEATLEGKKVAVKKPILSTSENIDKFHKELQILCKLDHPGIARLVAAHAKPPNYLFFFEFYDSGNLSEKLHVEEWSPSIDQVLTIALELAKALQYLHNFGIVHRDVKPANILLDKNLHQYLADFGLAENKRDLKQVSIENWRSSGKPTGGFHKKNLVGTLIYMAPEILTKETHTEKSDVYSFGVSIK</sequence>
<dbReference type="SMART" id="SM00220">
    <property type="entry name" value="S_TKc"/>
    <property type="match status" value="1"/>
</dbReference>
<keyword evidence="7" id="KW-1185">Reference proteome</keyword>
<organism evidence="6 7">
    <name type="scientific">Ilex paraguariensis</name>
    <name type="common">yerba mate</name>
    <dbReference type="NCBI Taxonomy" id="185542"/>
    <lineage>
        <taxon>Eukaryota</taxon>
        <taxon>Viridiplantae</taxon>
        <taxon>Streptophyta</taxon>
        <taxon>Embryophyta</taxon>
        <taxon>Tracheophyta</taxon>
        <taxon>Spermatophyta</taxon>
        <taxon>Magnoliopsida</taxon>
        <taxon>eudicotyledons</taxon>
        <taxon>Gunneridae</taxon>
        <taxon>Pentapetalae</taxon>
        <taxon>asterids</taxon>
        <taxon>campanulids</taxon>
        <taxon>Aquifoliales</taxon>
        <taxon>Aquifoliaceae</taxon>
        <taxon>Ilex</taxon>
    </lineage>
</organism>
<dbReference type="AlphaFoldDB" id="A0ABC8V5E9"/>
<evidence type="ECO:0000256" key="3">
    <source>
        <dbReference type="ARBA" id="ARBA00022777"/>
    </source>
</evidence>